<evidence type="ECO:0000313" key="1">
    <source>
        <dbReference type="EMBL" id="TKR59986.1"/>
    </source>
</evidence>
<dbReference type="EMBL" id="AZBU02000012">
    <property type="protein sequence ID" value="TKR59986.1"/>
    <property type="molecule type" value="Genomic_DNA"/>
</dbReference>
<accession>A0A4U5LV26</accession>
<dbReference type="Proteomes" id="UP000298663">
    <property type="component" value="Unassembled WGS sequence"/>
</dbReference>
<sequence>MNFVPFLIISEVASAMSSCGRTLRQMSELTGNWNKTASEMLQDRKSINVCIDTERLTQNITTYLEFQHGKEAEPFVKCDKWMANGSVHISQNGFPRKIHEEPLQLMSTRLLNATSSCLTGPDCDLSVYKMDKLNEHFPLDQFLNSLRTPFRQVVFSNCRGYALEIERIVALSMESGCTRAIRLENCDITRKTVDLLVKYWRNASLLAKNCSLQLELSKCSHQFTMKQVIQFFEDWRNGNRHFELTISNWLSSSSQFYTTLQRKAKQNSDHDSPVWRVERPKKSTNVIIIHNESGFKIRGRTLTGKCLRLHP</sequence>
<evidence type="ECO:0008006" key="3">
    <source>
        <dbReference type="Google" id="ProtNLM"/>
    </source>
</evidence>
<proteinExistence type="predicted"/>
<dbReference type="AlphaFoldDB" id="A0A4U5LV26"/>
<comment type="caution">
    <text evidence="1">The sequence shown here is derived from an EMBL/GenBank/DDBJ whole genome shotgun (WGS) entry which is preliminary data.</text>
</comment>
<reference evidence="1 2" key="1">
    <citation type="journal article" date="2015" name="Genome Biol.">
        <title>Comparative genomics of Steinernema reveals deeply conserved gene regulatory networks.</title>
        <authorList>
            <person name="Dillman A.R."/>
            <person name="Macchietto M."/>
            <person name="Porter C.F."/>
            <person name="Rogers A."/>
            <person name="Williams B."/>
            <person name="Antoshechkin I."/>
            <person name="Lee M.M."/>
            <person name="Goodwin Z."/>
            <person name="Lu X."/>
            <person name="Lewis E.E."/>
            <person name="Goodrich-Blair H."/>
            <person name="Stock S.P."/>
            <person name="Adams B.J."/>
            <person name="Sternberg P.W."/>
            <person name="Mortazavi A."/>
        </authorList>
    </citation>
    <scope>NUCLEOTIDE SEQUENCE [LARGE SCALE GENOMIC DNA]</scope>
    <source>
        <strain evidence="1 2">ALL</strain>
    </source>
</reference>
<keyword evidence="2" id="KW-1185">Reference proteome</keyword>
<evidence type="ECO:0000313" key="2">
    <source>
        <dbReference type="Proteomes" id="UP000298663"/>
    </source>
</evidence>
<name>A0A4U5LV26_STECR</name>
<gene>
    <name evidence="1" type="ORF">L596_029586</name>
</gene>
<reference evidence="1 2" key="2">
    <citation type="journal article" date="2019" name="G3 (Bethesda)">
        <title>Hybrid Assembly of the Genome of the Entomopathogenic Nematode Steinernema carpocapsae Identifies the X-Chromosome.</title>
        <authorList>
            <person name="Serra L."/>
            <person name="Macchietto M."/>
            <person name="Macias-Munoz A."/>
            <person name="McGill C.J."/>
            <person name="Rodriguez I.M."/>
            <person name="Rodriguez B."/>
            <person name="Murad R."/>
            <person name="Mortazavi A."/>
        </authorList>
    </citation>
    <scope>NUCLEOTIDE SEQUENCE [LARGE SCALE GENOMIC DNA]</scope>
    <source>
        <strain evidence="1 2">ALL</strain>
    </source>
</reference>
<protein>
    <recommendedName>
        <fullName evidence="3">F-box associated domain-containing protein</fullName>
    </recommendedName>
</protein>
<organism evidence="1 2">
    <name type="scientific">Steinernema carpocapsae</name>
    <name type="common">Entomopathogenic nematode</name>
    <dbReference type="NCBI Taxonomy" id="34508"/>
    <lineage>
        <taxon>Eukaryota</taxon>
        <taxon>Metazoa</taxon>
        <taxon>Ecdysozoa</taxon>
        <taxon>Nematoda</taxon>
        <taxon>Chromadorea</taxon>
        <taxon>Rhabditida</taxon>
        <taxon>Tylenchina</taxon>
        <taxon>Panagrolaimomorpha</taxon>
        <taxon>Strongyloidoidea</taxon>
        <taxon>Steinernematidae</taxon>
        <taxon>Steinernema</taxon>
    </lineage>
</organism>